<gene>
    <name evidence="2" type="ORF">TSUD_268920</name>
</gene>
<name>A0A2Z6MET3_TRISU</name>
<evidence type="ECO:0000313" key="2">
    <source>
        <dbReference type="EMBL" id="GAU28553.1"/>
    </source>
</evidence>
<protein>
    <submittedName>
        <fullName evidence="2">Uncharacterized protein</fullName>
    </submittedName>
</protein>
<sequence>MSLCFTTVVAGGIGRRQHHLSFISIFVHMQSSVAVNPSRLSSNQNITTTSSSYTHEIIIDRHPMCSFSVVTSLPNDERFGGDSFSTNEQFGGATFSTK</sequence>
<dbReference type="Proteomes" id="UP000242715">
    <property type="component" value="Unassembled WGS sequence"/>
</dbReference>
<evidence type="ECO:0000313" key="3">
    <source>
        <dbReference type="Proteomes" id="UP000242715"/>
    </source>
</evidence>
<feature type="region of interest" description="Disordered" evidence="1">
    <location>
        <begin position="79"/>
        <end position="98"/>
    </location>
</feature>
<proteinExistence type="predicted"/>
<organism evidence="2 3">
    <name type="scientific">Trifolium subterraneum</name>
    <name type="common">Subterranean clover</name>
    <dbReference type="NCBI Taxonomy" id="3900"/>
    <lineage>
        <taxon>Eukaryota</taxon>
        <taxon>Viridiplantae</taxon>
        <taxon>Streptophyta</taxon>
        <taxon>Embryophyta</taxon>
        <taxon>Tracheophyta</taxon>
        <taxon>Spermatophyta</taxon>
        <taxon>Magnoliopsida</taxon>
        <taxon>eudicotyledons</taxon>
        <taxon>Gunneridae</taxon>
        <taxon>Pentapetalae</taxon>
        <taxon>rosids</taxon>
        <taxon>fabids</taxon>
        <taxon>Fabales</taxon>
        <taxon>Fabaceae</taxon>
        <taxon>Papilionoideae</taxon>
        <taxon>50 kb inversion clade</taxon>
        <taxon>NPAAA clade</taxon>
        <taxon>Hologalegina</taxon>
        <taxon>IRL clade</taxon>
        <taxon>Trifolieae</taxon>
        <taxon>Trifolium</taxon>
    </lineage>
</organism>
<dbReference type="EMBL" id="DF973375">
    <property type="protein sequence ID" value="GAU28553.1"/>
    <property type="molecule type" value="Genomic_DNA"/>
</dbReference>
<dbReference type="AlphaFoldDB" id="A0A2Z6MET3"/>
<reference evidence="3" key="1">
    <citation type="journal article" date="2017" name="Front. Plant Sci.">
        <title>Climate Clever Clovers: New Paradigm to Reduce the Environmental Footprint of Ruminants by Breeding Low Methanogenic Forages Utilizing Haplotype Variation.</title>
        <authorList>
            <person name="Kaur P."/>
            <person name="Appels R."/>
            <person name="Bayer P.E."/>
            <person name="Keeble-Gagnere G."/>
            <person name="Wang J."/>
            <person name="Hirakawa H."/>
            <person name="Shirasawa K."/>
            <person name="Vercoe P."/>
            <person name="Stefanova K."/>
            <person name="Durmic Z."/>
            <person name="Nichols P."/>
            <person name="Revell C."/>
            <person name="Isobe S.N."/>
            <person name="Edwards D."/>
            <person name="Erskine W."/>
        </authorList>
    </citation>
    <scope>NUCLEOTIDE SEQUENCE [LARGE SCALE GENOMIC DNA]</scope>
    <source>
        <strain evidence="3">cv. Daliak</strain>
    </source>
</reference>
<evidence type="ECO:0000256" key="1">
    <source>
        <dbReference type="SAM" id="MobiDB-lite"/>
    </source>
</evidence>
<keyword evidence="3" id="KW-1185">Reference proteome</keyword>
<feature type="compositionally biased region" description="Polar residues" evidence="1">
    <location>
        <begin position="83"/>
        <end position="98"/>
    </location>
</feature>
<accession>A0A2Z6MET3</accession>